<feature type="domain" description="Tyrosine specific protein phosphatases" evidence="1">
    <location>
        <begin position="80"/>
        <end position="136"/>
    </location>
</feature>
<dbReference type="Proteomes" id="UP000011602">
    <property type="component" value="Unassembled WGS sequence"/>
</dbReference>
<proteinExistence type="predicted"/>
<name>L9WW98_9EURY</name>
<dbReference type="STRING" id="1227499.C493_16230"/>
<keyword evidence="3" id="KW-1185">Reference proteome</keyword>
<dbReference type="PANTHER" id="PTHR23339">
    <property type="entry name" value="TYROSINE SPECIFIC PROTEIN PHOSPHATASE AND DUAL SPECIFICITY PROTEIN PHOSPHATASE"/>
    <property type="match status" value="1"/>
</dbReference>
<dbReference type="PROSITE" id="PS00383">
    <property type="entry name" value="TYR_PHOSPHATASE_1"/>
    <property type="match status" value="1"/>
</dbReference>
<accession>L9WW98</accession>
<dbReference type="InterPro" id="IPR016130">
    <property type="entry name" value="Tyr_Pase_AS"/>
</dbReference>
<dbReference type="Gene3D" id="3.90.190.10">
    <property type="entry name" value="Protein tyrosine phosphatase superfamily"/>
    <property type="match status" value="1"/>
</dbReference>
<reference evidence="2 3" key="1">
    <citation type="journal article" date="2014" name="PLoS Genet.">
        <title>Phylogenetically driven sequencing of extremely halophilic archaea reveals strategies for static and dynamic osmo-response.</title>
        <authorList>
            <person name="Becker E.A."/>
            <person name="Seitzer P.M."/>
            <person name="Tritt A."/>
            <person name="Larsen D."/>
            <person name="Krusor M."/>
            <person name="Yao A.I."/>
            <person name="Wu D."/>
            <person name="Madern D."/>
            <person name="Eisen J.A."/>
            <person name="Darling A.E."/>
            <person name="Facciotti M.T."/>
        </authorList>
    </citation>
    <scope>NUCLEOTIDE SEQUENCE [LARGE SCALE GENOMIC DNA]</scope>
    <source>
        <strain evidence="2 3">JCM 12255</strain>
    </source>
</reference>
<evidence type="ECO:0000313" key="3">
    <source>
        <dbReference type="Proteomes" id="UP000011602"/>
    </source>
</evidence>
<dbReference type="InterPro" id="IPR000387">
    <property type="entry name" value="Tyr_Pase_dom"/>
</dbReference>
<protein>
    <submittedName>
        <fullName evidence="2">Dual specificity protein phosphatase</fullName>
    </submittedName>
</protein>
<dbReference type="FunFam" id="3.90.190.10:FF:000157">
    <property type="entry name" value="Protein-tyrosine phosphatase"/>
    <property type="match status" value="1"/>
</dbReference>
<dbReference type="SUPFAM" id="SSF52799">
    <property type="entry name" value="(Phosphotyrosine protein) phosphatases II"/>
    <property type="match status" value="1"/>
</dbReference>
<sequence length="165" mass="18112">MDVANLGPIDDGPVFGACRPGHFGADVQTWTDRLVAREITAVCCLLSENEASRWRLPTAYDDAFETVHVPIRDRQLPDADRLERAVDYVARQTADGNRVALHCNAGLGRTGVVAAAWLVRDRGLNPVSAIETVESRPRPRSPREAIRDGNATEAELVELLEALEE</sequence>
<dbReference type="AlphaFoldDB" id="L9WW98"/>
<organism evidence="2 3">
    <name type="scientific">Natronolimnohabitans innermongolicus JCM 12255</name>
    <dbReference type="NCBI Taxonomy" id="1227499"/>
    <lineage>
        <taxon>Archaea</taxon>
        <taxon>Methanobacteriati</taxon>
        <taxon>Methanobacteriota</taxon>
        <taxon>Stenosarchaea group</taxon>
        <taxon>Halobacteria</taxon>
        <taxon>Halobacteriales</taxon>
        <taxon>Natrialbaceae</taxon>
        <taxon>Natronolimnohabitans</taxon>
    </lineage>
</organism>
<dbReference type="InterPro" id="IPR050561">
    <property type="entry name" value="PTP"/>
</dbReference>
<dbReference type="EMBL" id="AOHZ01000075">
    <property type="protein sequence ID" value="ELY52613.1"/>
    <property type="molecule type" value="Genomic_DNA"/>
</dbReference>
<dbReference type="RefSeq" id="WP_007260510.1">
    <property type="nucleotide sequence ID" value="NZ_AOHZ01000075.1"/>
</dbReference>
<comment type="caution">
    <text evidence="2">The sequence shown here is derived from an EMBL/GenBank/DDBJ whole genome shotgun (WGS) entry which is preliminary data.</text>
</comment>
<dbReference type="eggNOG" id="arCOG03413">
    <property type="taxonomic scope" value="Archaea"/>
</dbReference>
<gene>
    <name evidence="2" type="ORF">C493_16230</name>
</gene>
<dbReference type="Pfam" id="PF22785">
    <property type="entry name" value="Tc-R-P"/>
    <property type="match status" value="1"/>
</dbReference>
<dbReference type="OrthoDB" id="117569at2157"/>
<dbReference type="PROSITE" id="PS50056">
    <property type="entry name" value="TYR_PHOSPHATASE_2"/>
    <property type="match status" value="1"/>
</dbReference>
<evidence type="ECO:0000259" key="1">
    <source>
        <dbReference type="PROSITE" id="PS50056"/>
    </source>
</evidence>
<dbReference type="InterPro" id="IPR029021">
    <property type="entry name" value="Prot-tyrosine_phosphatase-like"/>
</dbReference>
<evidence type="ECO:0000313" key="2">
    <source>
        <dbReference type="EMBL" id="ELY52613.1"/>
    </source>
</evidence>